<dbReference type="GeneID" id="25561352"/>
<evidence type="ECO:0000313" key="12">
    <source>
        <dbReference type="EMBL" id="KNC54756.1"/>
    </source>
</evidence>
<keyword evidence="9" id="KW-0812">Transmembrane</keyword>
<keyword evidence="7" id="KW-0325">Glycoprotein</keyword>
<keyword evidence="10" id="KW-0732">Signal</keyword>
<evidence type="ECO:0000256" key="5">
    <source>
        <dbReference type="ARBA" id="ARBA00023136"/>
    </source>
</evidence>
<evidence type="ECO:0000256" key="6">
    <source>
        <dbReference type="ARBA" id="ARBA00023157"/>
    </source>
</evidence>
<evidence type="ECO:0000256" key="2">
    <source>
        <dbReference type="ARBA" id="ARBA00022441"/>
    </source>
</evidence>
<dbReference type="InterPro" id="IPR015915">
    <property type="entry name" value="Kelch-typ_b-propeller"/>
</dbReference>
<feature type="domain" description="CUB" evidence="11">
    <location>
        <begin position="26"/>
        <end position="146"/>
    </location>
</feature>
<dbReference type="InterPro" id="IPR011043">
    <property type="entry name" value="Gal_Oxase/kelch_b-propeller"/>
</dbReference>
<dbReference type="GO" id="GO:0051539">
    <property type="term" value="F:4 iron, 4 sulfur cluster binding"/>
    <property type="evidence" value="ECO:0007669"/>
    <property type="project" value="InterPro"/>
</dbReference>
<evidence type="ECO:0000256" key="7">
    <source>
        <dbReference type="ARBA" id="ARBA00023180"/>
    </source>
</evidence>
<keyword evidence="3" id="KW-0245">EGF-like domain</keyword>
<dbReference type="SMART" id="SM00525">
    <property type="entry name" value="FES"/>
    <property type="match status" value="2"/>
</dbReference>
<dbReference type="OMA" id="MNGCPSD"/>
<feature type="transmembrane region" description="Helical" evidence="9">
    <location>
        <begin position="1116"/>
        <end position="1138"/>
    </location>
</feature>
<dbReference type="InterPro" id="IPR000742">
    <property type="entry name" value="EGF"/>
</dbReference>
<evidence type="ECO:0000256" key="3">
    <source>
        <dbReference type="ARBA" id="ARBA00022536"/>
    </source>
</evidence>
<dbReference type="Proteomes" id="UP000054408">
    <property type="component" value="Unassembled WGS sequence"/>
</dbReference>
<evidence type="ECO:0000256" key="10">
    <source>
        <dbReference type="SAM" id="SignalP"/>
    </source>
</evidence>
<evidence type="ECO:0000256" key="8">
    <source>
        <dbReference type="SAM" id="MobiDB-lite"/>
    </source>
</evidence>
<dbReference type="SUPFAM" id="SSF57184">
    <property type="entry name" value="Growth factor receptor domain"/>
    <property type="match status" value="1"/>
</dbReference>
<evidence type="ECO:0000313" key="13">
    <source>
        <dbReference type="Proteomes" id="UP000054408"/>
    </source>
</evidence>
<proteinExistence type="predicted"/>
<evidence type="ECO:0000256" key="9">
    <source>
        <dbReference type="SAM" id="Phobius"/>
    </source>
</evidence>
<dbReference type="InterPro" id="IPR035914">
    <property type="entry name" value="Sperma_CUB_dom_sf"/>
</dbReference>
<dbReference type="InterPro" id="IPR002165">
    <property type="entry name" value="Plexin_repeat"/>
</dbReference>
<dbReference type="PANTHER" id="PTHR24251:SF50">
    <property type="entry name" value="ATTRACTIN-LIKE 1A"/>
    <property type="match status" value="1"/>
</dbReference>
<dbReference type="Gene3D" id="2.120.10.80">
    <property type="entry name" value="Kelch-type beta propeller"/>
    <property type="match status" value="2"/>
</dbReference>
<keyword evidence="2" id="KW-0880">Kelch repeat</keyword>
<dbReference type="eggNOG" id="KOG1388">
    <property type="taxonomic scope" value="Eukaryota"/>
</dbReference>
<feature type="signal peptide" evidence="10">
    <location>
        <begin position="1"/>
        <end position="27"/>
    </location>
</feature>
<gene>
    <name evidence="12" type="ORF">AMSG_01607</name>
</gene>
<keyword evidence="6" id="KW-1015">Disulfide bond</keyword>
<dbReference type="Pfam" id="PF01437">
    <property type="entry name" value="PSI"/>
    <property type="match status" value="1"/>
</dbReference>
<dbReference type="EMBL" id="GL349438">
    <property type="protein sequence ID" value="KNC54756.1"/>
    <property type="molecule type" value="Genomic_DNA"/>
</dbReference>
<feature type="compositionally biased region" description="Low complexity" evidence="8">
    <location>
        <begin position="1310"/>
        <end position="1327"/>
    </location>
</feature>
<dbReference type="SUPFAM" id="SSF50965">
    <property type="entry name" value="Galactose oxidase, central domain"/>
    <property type="match status" value="1"/>
</dbReference>
<sequence length="1327" mass="138239">MGLRLWQQLARMVVVVAVVVAAAEVCAGQCAAKTVLTAVRHEQRSFTDGTSPSTTYGHSLSCAWLLEAENATDVVNLEIVRLQTECGWDAVFVYDGPDRDAPQLAALSGQLTPHTVVVSTGRYMLVHFHSDLNEARFGWELAYSSSPCPANCSGLDVCGSGAVCNCPPGLAGPACASPASLPAPAPSTPWQIPHARSGANVMCGGAECVLFGGESLDARTFADVWHLDAPPSSSDPWLWTALAPLPADGDDTSGFPVPVTFAAASVVNETLRVAGGRKASGDPSGEMWELTGVGSEATVGNWTFVAVPDPVDTSHPSQVYAAASAVLASESTWFVFGGYLPDGGFSDKLWAWQLGSGDTGFELVATLAGVRPEPRAHASLTPVTLGRNATEPDALMLFGGTELLVAYTSDVWLYYPARAQWARIMGSGTAGTPQPQYGQLALPYTARSGASYVFLLFGKESPQFLSHECYANDVMVFDVARGLWHTLPPVPATAAPLARTMSSGGVVATSNYTSLVVVGGFHGVSLDDVWEYKLALCAEGDECPYGSPLHPPPSRCVRHSECTACAGDPGCGWCAETGLCEAEAGSCSSWLETTCPADECSAHTSCVDCVADPGGMGCSWFAGTQSCGSGSGGASECPLPCTQRQSCEDCIADSSCQFCPNNFRCTDANTFSICGTSVLEAGDSCPAKCEAQSSCATCTDSAIAQGCMWCGRMESCILLFTYQGVSPYADCFDWVFGANTCPVGCEQHAECGTCTADPSCGWCPNSGKCVAGDFSGPDNGECGSEYAGPDVTPLDLEWDFVACACAGTSECGACVEDPRCGWCATTARCHRANGTDVLEWDAVCPEAFDVGECHNCTAVAEANGALGCASCTSDLKCGWCEASGECLRGGPSGSALCPSTPVLAGWDYGQCRSCPTEAECEECTAESHCGYCVVEDKCVRGDTLGPFGGQCGVRSGWDYSACNTFCQKKHATCSECVADDKCGWCCDSGTCSAGEMCVNFHETACPTWCVGLDDGPTCVTALGGGAPTAGVGLCLGDGIAAWSDGYCPADCSQGVTCESCAILDHCGWCGDVGECRTLLSLETQPCANWLSSRCDIELPYSEAIGGPSGVTASGVLVIYALTFFIGTVFGVGMLVCVVRRFEDNLRGPNAATLMQQQRALLNMRAAHAARQQQVPPILRVVVPAPGAPESAIDVPPGASQRKSQHFCVQDAAGEAPVVYAVLRQPTAMRSSDTAYYAGDDDEQPPVRGLVLGMMVGGAAVSDKAKRVARHGELASLPSMPSLHRLPASSDDDKVSSRPSSGGGTREERGVSVSMSGVVVSDVPVSRV</sequence>
<dbReference type="RefSeq" id="XP_013761656.1">
    <property type="nucleotide sequence ID" value="XM_013906202.1"/>
</dbReference>
<evidence type="ECO:0000256" key="1">
    <source>
        <dbReference type="ARBA" id="ARBA00004370"/>
    </source>
</evidence>
<dbReference type="STRING" id="461836.A0A0L0DRV6"/>
<keyword evidence="5 9" id="KW-0472">Membrane</keyword>
<comment type="subcellular location">
    <subcellularLocation>
        <location evidence="1">Membrane</location>
    </subcellularLocation>
</comment>
<dbReference type="PROSITE" id="PS01180">
    <property type="entry name" value="CUB"/>
    <property type="match status" value="1"/>
</dbReference>
<name>A0A0L0DRV6_THETB</name>
<dbReference type="InterPro" id="IPR056737">
    <property type="entry name" value="Beta-prop_ATRN-MKLN-like"/>
</dbReference>
<dbReference type="SMART" id="SM00042">
    <property type="entry name" value="CUB"/>
    <property type="match status" value="1"/>
</dbReference>
<dbReference type="InterPro" id="IPR009030">
    <property type="entry name" value="Growth_fac_rcpt_cys_sf"/>
</dbReference>
<feature type="region of interest" description="Disordered" evidence="8">
    <location>
        <begin position="1272"/>
        <end position="1327"/>
    </location>
</feature>
<dbReference type="PROSITE" id="PS00022">
    <property type="entry name" value="EGF_1"/>
    <property type="match status" value="1"/>
</dbReference>
<dbReference type="InterPro" id="IPR003651">
    <property type="entry name" value="Endonuclease3_FeS-loop_motif"/>
</dbReference>
<dbReference type="CDD" id="cd00041">
    <property type="entry name" value="CUB"/>
    <property type="match status" value="1"/>
</dbReference>
<dbReference type="Pfam" id="PF00431">
    <property type="entry name" value="CUB"/>
    <property type="match status" value="1"/>
</dbReference>
<reference evidence="12 13" key="1">
    <citation type="submission" date="2010-05" db="EMBL/GenBank/DDBJ databases">
        <title>The Genome Sequence of Thecamonas trahens ATCC 50062.</title>
        <authorList>
            <consortium name="The Broad Institute Genome Sequencing Platform"/>
            <person name="Russ C."/>
            <person name="Cuomo C."/>
            <person name="Shea T."/>
            <person name="Young S.K."/>
            <person name="Zeng Q."/>
            <person name="Koehrsen M."/>
            <person name="Haas B."/>
            <person name="Borodovsky M."/>
            <person name="Guigo R."/>
            <person name="Alvarado L."/>
            <person name="Berlin A."/>
            <person name="Bochicchio J."/>
            <person name="Borenstein D."/>
            <person name="Chapman S."/>
            <person name="Chen Z."/>
            <person name="Freedman E."/>
            <person name="Gellesch M."/>
            <person name="Goldberg J."/>
            <person name="Griggs A."/>
            <person name="Gujja S."/>
            <person name="Heilman E."/>
            <person name="Heiman D."/>
            <person name="Hepburn T."/>
            <person name="Howarth C."/>
            <person name="Jen D."/>
            <person name="Larson L."/>
            <person name="Mehta T."/>
            <person name="Park D."/>
            <person name="Pearson M."/>
            <person name="Roberts A."/>
            <person name="Saif S."/>
            <person name="Shenoy N."/>
            <person name="Sisk P."/>
            <person name="Stolte C."/>
            <person name="Sykes S."/>
            <person name="Thomson T."/>
            <person name="Walk T."/>
            <person name="White J."/>
            <person name="Yandava C."/>
            <person name="Burger G."/>
            <person name="Gray M.W."/>
            <person name="Holland P.W.H."/>
            <person name="King N."/>
            <person name="Lang F.B.F."/>
            <person name="Roger A.J."/>
            <person name="Ruiz-Trillo I."/>
            <person name="Lander E."/>
            <person name="Nusbaum C."/>
        </authorList>
    </citation>
    <scope>NUCLEOTIDE SEQUENCE [LARGE SCALE GENOMIC DNA]</scope>
    <source>
        <strain evidence="12 13">ATCC 50062</strain>
    </source>
</reference>
<evidence type="ECO:0000256" key="4">
    <source>
        <dbReference type="ARBA" id="ARBA00022737"/>
    </source>
</evidence>
<dbReference type="Pfam" id="PF24981">
    <property type="entry name" value="Beta-prop_ATRN-LZTR1"/>
    <property type="match status" value="1"/>
</dbReference>
<keyword evidence="9" id="KW-1133">Transmembrane helix</keyword>
<protein>
    <recommendedName>
        <fullName evidence="11">CUB domain-containing protein</fullName>
    </recommendedName>
</protein>
<evidence type="ECO:0000259" key="11">
    <source>
        <dbReference type="PROSITE" id="PS01180"/>
    </source>
</evidence>
<organism evidence="12 13">
    <name type="scientific">Thecamonas trahens ATCC 50062</name>
    <dbReference type="NCBI Taxonomy" id="461836"/>
    <lineage>
        <taxon>Eukaryota</taxon>
        <taxon>Apusozoa</taxon>
        <taxon>Apusomonadida</taxon>
        <taxon>Apusomonadidae</taxon>
        <taxon>Thecamonas</taxon>
    </lineage>
</organism>
<keyword evidence="4" id="KW-0677">Repeat</keyword>
<dbReference type="SMART" id="SM00423">
    <property type="entry name" value="PSI"/>
    <property type="match status" value="10"/>
</dbReference>
<dbReference type="InterPro" id="IPR016201">
    <property type="entry name" value="PSI"/>
</dbReference>
<dbReference type="PANTHER" id="PTHR24251">
    <property type="entry name" value="OVOCHYMASE-RELATED"/>
    <property type="match status" value="1"/>
</dbReference>
<dbReference type="InterPro" id="IPR000859">
    <property type="entry name" value="CUB_dom"/>
</dbReference>
<dbReference type="OrthoDB" id="9998912at2759"/>
<dbReference type="SUPFAM" id="SSF49854">
    <property type="entry name" value="Spermadhesin, CUB domain"/>
    <property type="match status" value="1"/>
</dbReference>
<accession>A0A0L0DRV6</accession>
<feature type="chain" id="PRO_5005537819" description="CUB domain-containing protein" evidence="10">
    <location>
        <begin position="28"/>
        <end position="1327"/>
    </location>
</feature>
<dbReference type="GO" id="GO:0016020">
    <property type="term" value="C:membrane"/>
    <property type="evidence" value="ECO:0007669"/>
    <property type="project" value="UniProtKB-SubCell"/>
</dbReference>
<dbReference type="Gene3D" id="2.60.120.290">
    <property type="entry name" value="Spermadhesin, CUB domain"/>
    <property type="match status" value="1"/>
</dbReference>
<keyword evidence="13" id="KW-1185">Reference proteome</keyword>